<keyword evidence="2" id="KW-1185">Reference proteome</keyword>
<proteinExistence type="predicted"/>
<organism evidence="1 2">
    <name type="scientific">Eumeta variegata</name>
    <name type="common">Bagworm moth</name>
    <name type="synonym">Eumeta japonica</name>
    <dbReference type="NCBI Taxonomy" id="151549"/>
    <lineage>
        <taxon>Eukaryota</taxon>
        <taxon>Metazoa</taxon>
        <taxon>Ecdysozoa</taxon>
        <taxon>Arthropoda</taxon>
        <taxon>Hexapoda</taxon>
        <taxon>Insecta</taxon>
        <taxon>Pterygota</taxon>
        <taxon>Neoptera</taxon>
        <taxon>Endopterygota</taxon>
        <taxon>Lepidoptera</taxon>
        <taxon>Glossata</taxon>
        <taxon>Ditrysia</taxon>
        <taxon>Tineoidea</taxon>
        <taxon>Psychidae</taxon>
        <taxon>Oiketicinae</taxon>
        <taxon>Eumeta</taxon>
    </lineage>
</organism>
<evidence type="ECO:0000313" key="1">
    <source>
        <dbReference type="EMBL" id="GBP64651.1"/>
    </source>
</evidence>
<dbReference type="AlphaFoldDB" id="A0A4C1XLK3"/>
<evidence type="ECO:0000313" key="2">
    <source>
        <dbReference type="Proteomes" id="UP000299102"/>
    </source>
</evidence>
<accession>A0A4C1XLK3</accession>
<protein>
    <submittedName>
        <fullName evidence="1">Uncharacterized protein</fullName>
    </submittedName>
</protein>
<reference evidence="1 2" key="1">
    <citation type="journal article" date="2019" name="Commun. Biol.">
        <title>The bagworm genome reveals a unique fibroin gene that provides high tensile strength.</title>
        <authorList>
            <person name="Kono N."/>
            <person name="Nakamura H."/>
            <person name="Ohtoshi R."/>
            <person name="Tomita M."/>
            <person name="Numata K."/>
            <person name="Arakawa K."/>
        </authorList>
    </citation>
    <scope>NUCLEOTIDE SEQUENCE [LARGE SCALE GENOMIC DNA]</scope>
</reference>
<sequence>MRFSVRVRKCHIDTDLLLGNRPVPRESWSRSVFRRLRCEPQKRRFPTLFIFSRHKARDYARRTSKGEPRRRLHKQAYHRSIYTVSLR</sequence>
<dbReference type="EMBL" id="BGZK01000904">
    <property type="protein sequence ID" value="GBP64651.1"/>
    <property type="molecule type" value="Genomic_DNA"/>
</dbReference>
<comment type="caution">
    <text evidence="1">The sequence shown here is derived from an EMBL/GenBank/DDBJ whole genome shotgun (WGS) entry which is preliminary data.</text>
</comment>
<dbReference type="Proteomes" id="UP000299102">
    <property type="component" value="Unassembled WGS sequence"/>
</dbReference>
<gene>
    <name evidence="1" type="ORF">EVAR_42601_1</name>
</gene>
<name>A0A4C1XLK3_EUMVA</name>